<proteinExistence type="predicted"/>
<dbReference type="GO" id="GO:0005524">
    <property type="term" value="F:ATP binding"/>
    <property type="evidence" value="ECO:0007669"/>
    <property type="project" value="UniProtKB-KW"/>
</dbReference>
<evidence type="ECO:0000256" key="5">
    <source>
        <dbReference type="ARBA" id="ARBA00034531"/>
    </source>
</evidence>
<comment type="catalytic activity">
    <reaction evidence="7">
        <text>L-tyrosyl-[protein] + ATP = O-(5'-adenylyl)-L-tyrosyl-[protein] + diphosphate</text>
        <dbReference type="Rhea" id="RHEA:54288"/>
        <dbReference type="Rhea" id="RHEA-COMP:10136"/>
        <dbReference type="Rhea" id="RHEA-COMP:13846"/>
        <dbReference type="ChEBI" id="CHEBI:30616"/>
        <dbReference type="ChEBI" id="CHEBI:33019"/>
        <dbReference type="ChEBI" id="CHEBI:46858"/>
        <dbReference type="ChEBI" id="CHEBI:83624"/>
        <dbReference type="EC" id="2.7.7.108"/>
    </reaction>
</comment>
<dbReference type="Proteomes" id="UP000550729">
    <property type="component" value="Unassembled WGS sequence"/>
</dbReference>
<dbReference type="GO" id="GO:0051302">
    <property type="term" value="P:regulation of cell division"/>
    <property type="evidence" value="ECO:0007669"/>
    <property type="project" value="TreeGrafter"/>
</dbReference>
<dbReference type="Gene3D" id="1.10.3290.10">
    <property type="entry name" value="Fido-like domain"/>
    <property type="match status" value="1"/>
</dbReference>
<feature type="domain" description="Fido" evidence="8">
    <location>
        <begin position="112"/>
        <end position="255"/>
    </location>
</feature>
<evidence type="ECO:0000313" key="9">
    <source>
        <dbReference type="EMBL" id="NMO00298.1"/>
    </source>
</evidence>
<sequence>MTQTSRRHLIVADVVAAEALEGWRPDEAETAALHALAAGDVSMTDYLAGCRARYRDPDDVRRPALARRRPYLIRGTTVLENNFRLCTHHALQAAEFAVTAGRLVQAHLRDEPVGTTVTDLHRHVFADVYAWAGEPRITGISKGGTVFAPVDEIAEALRRLHDDVDEAFTCADGYSTTALTYRLSRIYADYNMIHPFREGNGRTGTLLLTLIARTAGRRLDLSGVTRERWIYVARAAATGLDTRGDLAPLRAVICAALVDADVAGLHRITA</sequence>
<dbReference type="InterPro" id="IPR003812">
    <property type="entry name" value="Fido"/>
</dbReference>
<comment type="caution">
    <text evidence="9">The sequence shown here is derived from an EMBL/GenBank/DDBJ whole genome shotgun (WGS) entry which is preliminary data.</text>
</comment>
<evidence type="ECO:0000256" key="2">
    <source>
        <dbReference type="ARBA" id="ARBA00022695"/>
    </source>
</evidence>
<dbReference type="GO" id="GO:0070733">
    <property type="term" value="F:AMPylase activity"/>
    <property type="evidence" value="ECO:0007669"/>
    <property type="project" value="UniProtKB-EC"/>
</dbReference>
<evidence type="ECO:0000256" key="4">
    <source>
        <dbReference type="ARBA" id="ARBA00022840"/>
    </source>
</evidence>
<dbReference type="RefSeq" id="WP_170192808.1">
    <property type="nucleotide sequence ID" value="NZ_JABBNB010000003.1"/>
</dbReference>
<dbReference type="InterPro" id="IPR043038">
    <property type="entry name" value="VbhA_sf"/>
</dbReference>
<name>A0A848KXW7_9ACTN</name>
<keyword evidence="3" id="KW-0547">Nucleotide-binding</keyword>
<keyword evidence="1" id="KW-0808">Transferase</keyword>
<evidence type="ECO:0000256" key="7">
    <source>
        <dbReference type="ARBA" id="ARBA00048696"/>
    </source>
</evidence>
<dbReference type="InterPro" id="IPR036597">
    <property type="entry name" value="Fido-like_dom_sf"/>
</dbReference>
<keyword evidence="2" id="KW-0548">Nucleotidyltransferase</keyword>
<accession>A0A848KXW7</accession>
<dbReference type="PANTHER" id="PTHR39560">
    <property type="entry name" value="PROTEIN ADENYLYLTRANSFERASE FIC-RELATED"/>
    <property type="match status" value="1"/>
</dbReference>
<gene>
    <name evidence="9" type="ORF">HH308_03615</name>
</gene>
<evidence type="ECO:0000313" key="10">
    <source>
        <dbReference type="Proteomes" id="UP000550729"/>
    </source>
</evidence>
<evidence type="ECO:0000256" key="6">
    <source>
        <dbReference type="ARBA" id="ARBA00047939"/>
    </source>
</evidence>
<reference evidence="9 10" key="1">
    <citation type="submission" date="2020-04" db="EMBL/GenBank/DDBJ databases">
        <title>Gordonia sp. nov. TBRC 11910.</title>
        <authorList>
            <person name="Suriyachadkun C."/>
        </authorList>
    </citation>
    <scope>NUCLEOTIDE SEQUENCE [LARGE SCALE GENOMIC DNA]</scope>
    <source>
        <strain evidence="9 10">TBRC 11910</strain>
    </source>
</reference>
<dbReference type="AlphaFoldDB" id="A0A848KXW7"/>
<dbReference type="EC" id="2.7.7.108" evidence="5"/>
<dbReference type="PANTHER" id="PTHR39560:SF1">
    <property type="entry name" value="PROTEIN ADENYLYLTRANSFERASE FIC-RELATED"/>
    <property type="match status" value="1"/>
</dbReference>
<dbReference type="Pfam" id="PF02661">
    <property type="entry name" value="Fic"/>
    <property type="match status" value="1"/>
</dbReference>
<evidence type="ECO:0000259" key="8">
    <source>
        <dbReference type="PROSITE" id="PS51459"/>
    </source>
</evidence>
<dbReference type="PROSITE" id="PS51459">
    <property type="entry name" value="FIDO"/>
    <property type="match status" value="1"/>
</dbReference>
<comment type="catalytic activity">
    <reaction evidence="6">
        <text>L-threonyl-[protein] + ATP = 3-O-(5'-adenylyl)-L-threonyl-[protein] + diphosphate</text>
        <dbReference type="Rhea" id="RHEA:54292"/>
        <dbReference type="Rhea" id="RHEA-COMP:11060"/>
        <dbReference type="Rhea" id="RHEA-COMP:13847"/>
        <dbReference type="ChEBI" id="CHEBI:30013"/>
        <dbReference type="ChEBI" id="CHEBI:30616"/>
        <dbReference type="ChEBI" id="CHEBI:33019"/>
        <dbReference type="ChEBI" id="CHEBI:138113"/>
        <dbReference type="EC" id="2.7.7.108"/>
    </reaction>
</comment>
<evidence type="ECO:0000256" key="3">
    <source>
        <dbReference type="ARBA" id="ARBA00022741"/>
    </source>
</evidence>
<evidence type="ECO:0000256" key="1">
    <source>
        <dbReference type="ARBA" id="ARBA00022679"/>
    </source>
</evidence>
<organism evidence="9 10">
    <name type="scientific">Gordonia asplenii</name>
    <dbReference type="NCBI Taxonomy" id="2725283"/>
    <lineage>
        <taxon>Bacteria</taxon>
        <taxon>Bacillati</taxon>
        <taxon>Actinomycetota</taxon>
        <taxon>Actinomycetes</taxon>
        <taxon>Mycobacteriales</taxon>
        <taxon>Gordoniaceae</taxon>
        <taxon>Gordonia</taxon>
    </lineage>
</organism>
<dbReference type="SUPFAM" id="SSF140931">
    <property type="entry name" value="Fic-like"/>
    <property type="match status" value="1"/>
</dbReference>
<protein>
    <recommendedName>
        <fullName evidence="5">protein adenylyltransferase</fullName>
        <ecNumber evidence="5">2.7.7.108</ecNumber>
    </recommendedName>
</protein>
<dbReference type="EMBL" id="JABBNB010000003">
    <property type="protein sequence ID" value="NMO00298.1"/>
    <property type="molecule type" value="Genomic_DNA"/>
</dbReference>
<dbReference type="Gene3D" id="1.10.8.1050">
    <property type="entry name" value="Antitoxin VbhA-like"/>
    <property type="match status" value="1"/>
</dbReference>
<keyword evidence="4" id="KW-0067">ATP-binding</keyword>
<keyword evidence="10" id="KW-1185">Reference proteome</keyword>